<keyword evidence="5" id="KW-1185">Reference proteome</keyword>
<organism evidence="4 5">
    <name type="scientific">Daphnia magna</name>
    <dbReference type="NCBI Taxonomy" id="35525"/>
    <lineage>
        <taxon>Eukaryota</taxon>
        <taxon>Metazoa</taxon>
        <taxon>Ecdysozoa</taxon>
        <taxon>Arthropoda</taxon>
        <taxon>Crustacea</taxon>
        <taxon>Branchiopoda</taxon>
        <taxon>Diplostraca</taxon>
        <taxon>Cladocera</taxon>
        <taxon>Anomopoda</taxon>
        <taxon>Daphniidae</taxon>
        <taxon>Daphnia</taxon>
    </lineage>
</organism>
<dbReference type="Pfam" id="PF01400">
    <property type="entry name" value="Astacin"/>
    <property type="match status" value="1"/>
</dbReference>
<proteinExistence type="predicted"/>
<evidence type="ECO:0000313" key="4">
    <source>
        <dbReference type="EMBL" id="KAK4011380.1"/>
    </source>
</evidence>
<accession>A0ABQ9ZFP5</accession>
<comment type="caution">
    <text evidence="2">Lacks conserved residue(s) required for the propagation of feature annotation.</text>
</comment>
<sequence length="97" mass="11207">MAMYHQKTCIRFVARGTQKGYVKIIRSWESVSGQQNNPGCWSVKGRTGNMQELSLDGTCIHRATVIYELMHALGLIRTTATRATEIRHREIRQHHQR</sequence>
<dbReference type="PANTHER" id="PTHR10127:SF883">
    <property type="entry name" value="ZINC METALLOPROTEINASE NAS-8"/>
    <property type="match status" value="1"/>
</dbReference>
<evidence type="ECO:0000259" key="3">
    <source>
        <dbReference type="PROSITE" id="PS51864"/>
    </source>
</evidence>
<gene>
    <name evidence="4" type="ORF">OUZ56_020494</name>
</gene>
<dbReference type="PROSITE" id="PS51864">
    <property type="entry name" value="ASTACIN"/>
    <property type="match status" value="1"/>
</dbReference>
<name>A0ABQ9ZFP5_9CRUS</name>
<reference evidence="4 5" key="1">
    <citation type="journal article" date="2023" name="Nucleic Acids Res.">
        <title>The hologenome of Daphnia magna reveals possible DNA methylation and microbiome-mediated evolution of the host genome.</title>
        <authorList>
            <person name="Chaturvedi A."/>
            <person name="Li X."/>
            <person name="Dhandapani V."/>
            <person name="Marshall H."/>
            <person name="Kissane S."/>
            <person name="Cuenca-Cambronero M."/>
            <person name="Asole G."/>
            <person name="Calvet F."/>
            <person name="Ruiz-Romero M."/>
            <person name="Marangio P."/>
            <person name="Guigo R."/>
            <person name="Rago D."/>
            <person name="Mirbahai L."/>
            <person name="Eastwood N."/>
            <person name="Colbourne J.K."/>
            <person name="Zhou J."/>
            <person name="Mallon E."/>
            <person name="Orsini L."/>
        </authorList>
    </citation>
    <scope>NUCLEOTIDE SEQUENCE [LARGE SCALE GENOMIC DNA]</scope>
    <source>
        <strain evidence="4">LRV0_1</strain>
    </source>
</reference>
<dbReference type="PANTHER" id="PTHR10127">
    <property type="entry name" value="DISCOIDIN, CUB, EGF, LAMININ , AND ZINC METALLOPROTEASE DOMAIN CONTAINING"/>
    <property type="match status" value="1"/>
</dbReference>
<protein>
    <recommendedName>
        <fullName evidence="3">Peptidase M12A domain-containing protein</fullName>
    </recommendedName>
</protein>
<dbReference type="Proteomes" id="UP001234178">
    <property type="component" value="Unassembled WGS sequence"/>
</dbReference>
<dbReference type="InterPro" id="IPR001506">
    <property type="entry name" value="Peptidase_M12A"/>
</dbReference>
<dbReference type="SUPFAM" id="SSF55486">
    <property type="entry name" value="Metalloproteases ('zincins'), catalytic domain"/>
    <property type="match status" value="1"/>
</dbReference>
<comment type="caution">
    <text evidence="4">The sequence shown here is derived from an EMBL/GenBank/DDBJ whole genome shotgun (WGS) entry which is preliminary data.</text>
</comment>
<evidence type="ECO:0000256" key="1">
    <source>
        <dbReference type="ARBA" id="ARBA00001947"/>
    </source>
</evidence>
<evidence type="ECO:0000313" key="5">
    <source>
        <dbReference type="Proteomes" id="UP001234178"/>
    </source>
</evidence>
<dbReference type="EMBL" id="JAOYFB010000003">
    <property type="protein sequence ID" value="KAK4011380.1"/>
    <property type="molecule type" value="Genomic_DNA"/>
</dbReference>
<evidence type="ECO:0000256" key="2">
    <source>
        <dbReference type="PROSITE-ProRule" id="PRU01211"/>
    </source>
</evidence>
<feature type="domain" description="Peptidase M12A" evidence="3">
    <location>
        <begin position="1"/>
        <end position="97"/>
    </location>
</feature>
<dbReference type="Gene3D" id="3.40.390.10">
    <property type="entry name" value="Collagenase (Catalytic Domain)"/>
    <property type="match status" value="1"/>
</dbReference>
<feature type="active site" evidence="2">
    <location>
        <position position="68"/>
    </location>
</feature>
<dbReference type="InterPro" id="IPR024079">
    <property type="entry name" value="MetalloPept_cat_dom_sf"/>
</dbReference>
<comment type="cofactor">
    <cofactor evidence="1">
        <name>Zn(2+)</name>
        <dbReference type="ChEBI" id="CHEBI:29105"/>
    </cofactor>
</comment>